<keyword evidence="1" id="KW-0472">Membrane</keyword>
<proteinExistence type="predicted"/>
<reference evidence="2 3" key="1">
    <citation type="journal article" date="2021" name="Sci. Rep.">
        <title>The distribution of antibiotic resistance genes in chicken gut microbiota commensals.</title>
        <authorList>
            <person name="Juricova H."/>
            <person name="Matiasovicova J."/>
            <person name="Kubasova T."/>
            <person name="Cejkova D."/>
            <person name="Rychlik I."/>
        </authorList>
    </citation>
    <scope>NUCLEOTIDE SEQUENCE [LARGE SCALE GENOMIC DNA]</scope>
    <source>
        <strain evidence="2 3">An435</strain>
    </source>
</reference>
<dbReference type="InterPro" id="IPR006938">
    <property type="entry name" value="DUF624"/>
</dbReference>
<comment type="caution">
    <text evidence="2">The sequence shown here is derived from an EMBL/GenBank/DDBJ whole genome shotgun (WGS) entry which is preliminary data.</text>
</comment>
<keyword evidence="1" id="KW-1133">Transmembrane helix</keyword>
<dbReference type="Proteomes" id="UP000767334">
    <property type="component" value="Unassembled WGS sequence"/>
</dbReference>
<evidence type="ECO:0000313" key="2">
    <source>
        <dbReference type="EMBL" id="MBM6818997.1"/>
    </source>
</evidence>
<feature type="transmembrane region" description="Helical" evidence="1">
    <location>
        <begin position="177"/>
        <end position="198"/>
    </location>
</feature>
<dbReference type="Pfam" id="PF04854">
    <property type="entry name" value="DUF624"/>
    <property type="match status" value="1"/>
</dbReference>
<keyword evidence="3" id="KW-1185">Reference proteome</keyword>
<dbReference type="RefSeq" id="WP_204572076.1">
    <property type="nucleotide sequence ID" value="NZ_JACJLL010000029.1"/>
</dbReference>
<evidence type="ECO:0000256" key="1">
    <source>
        <dbReference type="SAM" id="Phobius"/>
    </source>
</evidence>
<accession>A0ABS2FFC4</accession>
<protein>
    <submittedName>
        <fullName evidence="2">DUF624 domain-containing protein</fullName>
    </submittedName>
</protein>
<keyword evidence="1" id="KW-0812">Transmembrane</keyword>
<evidence type="ECO:0000313" key="3">
    <source>
        <dbReference type="Proteomes" id="UP000767334"/>
    </source>
</evidence>
<organism evidence="2 3">
    <name type="scientific">Clostridium saudiense</name>
    <dbReference type="NCBI Taxonomy" id="1414720"/>
    <lineage>
        <taxon>Bacteria</taxon>
        <taxon>Bacillati</taxon>
        <taxon>Bacillota</taxon>
        <taxon>Clostridia</taxon>
        <taxon>Eubacteriales</taxon>
        <taxon>Clostridiaceae</taxon>
        <taxon>Clostridium</taxon>
    </lineage>
</organism>
<gene>
    <name evidence="2" type="ORF">H6A19_06530</name>
</gene>
<feature type="transmembrane region" description="Helical" evidence="1">
    <location>
        <begin position="76"/>
        <end position="97"/>
    </location>
</feature>
<dbReference type="EMBL" id="JACJLL010000029">
    <property type="protein sequence ID" value="MBM6818997.1"/>
    <property type="molecule type" value="Genomic_DNA"/>
</dbReference>
<sequence>MGNMFNSDSGFSKIMNKIADWFILNILWIFFSIPIVTIGATTTALYSVNLKIINNEKGNLIKTFFKSFKENFKKSTIIWLIILIISIVLGVNLVFWLKCGLSLSYFALPFIFFSLLIFLLVTPYIFPILTKTKCSILNTFKYCFVISLKNLPYSLLITLFGASILFATFYFPIIFLFMLLLGIAVHSYMVSRIFLIVFNKDINLFNKIIS</sequence>
<feature type="transmembrane region" description="Helical" evidence="1">
    <location>
        <begin position="103"/>
        <end position="129"/>
    </location>
</feature>
<feature type="transmembrane region" description="Helical" evidence="1">
    <location>
        <begin position="150"/>
        <end position="171"/>
    </location>
</feature>
<feature type="transmembrane region" description="Helical" evidence="1">
    <location>
        <begin position="22"/>
        <end position="48"/>
    </location>
</feature>
<name>A0ABS2FFC4_9CLOT</name>